<organism evidence="1 2">
    <name type="scientific">Daphnia magna</name>
    <dbReference type="NCBI Taxonomy" id="35525"/>
    <lineage>
        <taxon>Eukaryota</taxon>
        <taxon>Metazoa</taxon>
        <taxon>Ecdysozoa</taxon>
        <taxon>Arthropoda</taxon>
        <taxon>Crustacea</taxon>
        <taxon>Branchiopoda</taxon>
        <taxon>Diplostraca</taxon>
        <taxon>Cladocera</taxon>
        <taxon>Anomopoda</taxon>
        <taxon>Daphniidae</taxon>
        <taxon>Daphnia</taxon>
    </lineage>
</organism>
<dbReference type="Proteomes" id="UP001234178">
    <property type="component" value="Unassembled WGS sequence"/>
</dbReference>
<keyword evidence="2" id="KW-1185">Reference proteome</keyword>
<gene>
    <name evidence="1" type="ORF">OUZ56_015950</name>
</gene>
<comment type="caution">
    <text evidence="1">The sequence shown here is derived from an EMBL/GenBank/DDBJ whole genome shotgun (WGS) entry which is preliminary data.</text>
</comment>
<reference evidence="1 2" key="1">
    <citation type="journal article" date="2023" name="Nucleic Acids Res.">
        <title>The hologenome of Daphnia magna reveals possible DNA methylation and microbiome-mediated evolution of the host genome.</title>
        <authorList>
            <person name="Chaturvedi A."/>
            <person name="Li X."/>
            <person name="Dhandapani V."/>
            <person name="Marshall H."/>
            <person name="Kissane S."/>
            <person name="Cuenca-Cambronero M."/>
            <person name="Asole G."/>
            <person name="Calvet F."/>
            <person name="Ruiz-Romero M."/>
            <person name="Marangio P."/>
            <person name="Guigo R."/>
            <person name="Rago D."/>
            <person name="Mirbahai L."/>
            <person name="Eastwood N."/>
            <person name="Colbourne J.K."/>
            <person name="Zhou J."/>
            <person name="Mallon E."/>
            <person name="Orsini L."/>
        </authorList>
    </citation>
    <scope>NUCLEOTIDE SEQUENCE [LARGE SCALE GENOMIC DNA]</scope>
    <source>
        <strain evidence="1">LRV0_1</strain>
    </source>
</reference>
<accession>A0ABR0APA4</accession>
<sequence>MSRRKYEFFCSMQNVRRHVCIASFIRVARQILDFNKQMAASFLPLFARERRCKEIEADRKTSREIVFIARVASDALP</sequence>
<evidence type="ECO:0000313" key="2">
    <source>
        <dbReference type="Proteomes" id="UP001234178"/>
    </source>
</evidence>
<dbReference type="EMBL" id="JAOYFB010000038">
    <property type="protein sequence ID" value="KAK4026927.1"/>
    <property type="molecule type" value="Genomic_DNA"/>
</dbReference>
<protein>
    <submittedName>
        <fullName evidence="1">Uncharacterized protein</fullName>
    </submittedName>
</protein>
<name>A0ABR0APA4_9CRUS</name>
<evidence type="ECO:0000313" key="1">
    <source>
        <dbReference type="EMBL" id="KAK4026927.1"/>
    </source>
</evidence>
<proteinExistence type="predicted"/>